<proteinExistence type="predicted"/>
<dbReference type="Gene3D" id="2.40.10.220">
    <property type="entry name" value="predicted glycosyltransferase like domains"/>
    <property type="match status" value="1"/>
</dbReference>
<evidence type="ECO:0000313" key="5">
    <source>
        <dbReference type="Proteomes" id="UP000789738"/>
    </source>
</evidence>
<evidence type="ECO:0000313" key="3">
    <source>
        <dbReference type="EMBL" id="CAG9701714.1"/>
    </source>
</evidence>
<evidence type="ECO:0000259" key="1">
    <source>
        <dbReference type="Pfam" id="PF07238"/>
    </source>
</evidence>
<dbReference type="GO" id="GO:0035438">
    <property type="term" value="F:cyclic-di-GMP binding"/>
    <property type="evidence" value="ECO:0007669"/>
    <property type="project" value="InterPro"/>
</dbReference>
<dbReference type="InterPro" id="IPR009926">
    <property type="entry name" value="T3SS_YcgR_PilZN"/>
</dbReference>
<dbReference type="InterPro" id="IPR009875">
    <property type="entry name" value="PilZ_domain"/>
</dbReference>
<name>A0AA86MQ68_9CLOT</name>
<dbReference type="RefSeq" id="WP_210888984.1">
    <property type="nucleotide sequence ID" value="NZ_CAKJVE010000001.1"/>
</dbReference>
<accession>A0AA86MQ68</accession>
<dbReference type="Proteomes" id="UP001189143">
    <property type="component" value="Unassembled WGS sequence"/>
</dbReference>
<evidence type="ECO:0000313" key="4">
    <source>
        <dbReference type="EMBL" id="CAI3550080.1"/>
    </source>
</evidence>
<protein>
    <submittedName>
        <fullName evidence="3">Pilus assembly protein PilZ</fullName>
    </submittedName>
</protein>
<evidence type="ECO:0000259" key="2">
    <source>
        <dbReference type="Pfam" id="PF12945"/>
    </source>
</evidence>
<gene>
    <name evidence="4" type="ORF">CNEO2_180005</name>
    <name evidence="3" type="ORF">CNEO_10239</name>
</gene>
<feature type="domain" description="Type III secretion system flagellar brake protein YcgR PilZN" evidence="2">
    <location>
        <begin position="10"/>
        <end position="88"/>
    </location>
</feature>
<feature type="domain" description="PilZ" evidence="1">
    <location>
        <begin position="95"/>
        <end position="186"/>
    </location>
</feature>
<dbReference type="Pfam" id="PF07238">
    <property type="entry name" value="PilZ"/>
    <property type="match status" value="1"/>
</dbReference>
<dbReference type="Proteomes" id="UP000789738">
    <property type="component" value="Unassembled WGS sequence"/>
</dbReference>
<reference evidence="3" key="1">
    <citation type="submission" date="2021-10" db="EMBL/GenBank/DDBJ databases">
        <authorList>
            <person name="Mesa V."/>
        </authorList>
    </citation>
    <scope>NUCLEOTIDE SEQUENCE</scope>
    <source>
        <strain evidence="3">CC3_PB</strain>
    </source>
</reference>
<sequence length="196" mass="22704">MNNLKLAVNSRIEVLKNENIYKALIIDTEEDNIKINIPVYNDEDLMLSRGDTIKINLYSEEGKCYSYNCDVLSHGKDNNVIYYRLSMPYNVKNIQRRDFFRVSLLGDIEYINTINMTEEEISKMPYSIGSMIDLSGSGLKVKVKEDLKKGDHVLIKLKLTNTCIIVKSEIVRVESTEDNQRLYGINLLIYHQKNQI</sequence>
<reference evidence="4" key="2">
    <citation type="submission" date="2022-10" db="EMBL/GenBank/DDBJ databases">
        <authorList>
            <person name="Aires J."/>
            <person name="Mesa V."/>
        </authorList>
    </citation>
    <scope>NUCLEOTIDE SEQUENCE</scope>
    <source>
        <strain evidence="4">Clostridium neonatale JD116</strain>
    </source>
</reference>
<comment type="caution">
    <text evidence="3">The sequence shown here is derived from an EMBL/GenBank/DDBJ whole genome shotgun (WGS) entry which is preliminary data.</text>
</comment>
<dbReference type="Pfam" id="PF12945">
    <property type="entry name" value="PilZNR"/>
    <property type="match status" value="1"/>
</dbReference>
<organism evidence="3 5">
    <name type="scientific">Clostridium neonatale</name>
    <dbReference type="NCBI Taxonomy" id="137838"/>
    <lineage>
        <taxon>Bacteria</taxon>
        <taxon>Bacillati</taxon>
        <taxon>Bacillota</taxon>
        <taxon>Clostridia</taxon>
        <taxon>Eubacteriales</taxon>
        <taxon>Clostridiaceae</taxon>
        <taxon>Clostridium</taxon>
    </lineage>
</organism>
<dbReference type="AlphaFoldDB" id="A0AA86MQ68"/>
<dbReference type="EMBL" id="CAKJVE010000001">
    <property type="protein sequence ID" value="CAG9701714.1"/>
    <property type="molecule type" value="Genomic_DNA"/>
</dbReference>
<dbReference type="EMBL" id="CAMTCP010000099">
    <property type="protein sequence ID" value="CAI3550080.1"/>
    <property type="molecule type" value="Genomic_DNA"/>
</dbReference>